<evidence type="ECO:0000313" key="2">
    <source>
        <dbReference type="Proteomes" id="UP000594001"/>
    </source>
</evidence>
<keyword evidence="2" id="KW-1185">Reference proteome</keyword>
<organism evidence="1 2">
    <name type="scientific">Candidatus Bodocaedibacter vickermanii</name>
    <dbReference type="NCBI Taxonomy" id="2741701"/>
    <lineage>
        <taxon>Bacteria</taxon>
        <taxon>Pseudomonadati</taxon>
        <taxon>Pseudomonadota</taxon>
        <taxon>Alphaproteobacteria</taxon>
        <taxon>Holosporales</taxon>
        <taxon>Candidatus Paracaedibacteraceae</taxon>
        <taxon>Candidatus Bodocaedibacter</taxon>
    </lineage>
</organism>
<dbReference type="InterPro" id="IPR029074">
    <property type="entry name" value="Imm49"/>
</dbReference>
<dbReference type="AlphaFoldDB" id="A0A7L9RSB0"/>
<dbReference type="Proteomes" id="UP000594001">
    <property type="component" value="Chromosome"/>
</dbReference>
<proteinExistence type="predicted"/>
<gene>
    <name evidence="1" type="ORF">CPBP_00210</name>
</gene>
<dbReference type="EMBL" id="CP054719">
    <property type="protein sequence ID" value="QOL19454.1"/>
    <property type="molecule type" value="Genomic_DNA"/>
</dbReference>
<sequence>MKLPTPQEQYERYQKKIIPEYFMDMESENVSKRLNSLHGLYSGYKFLGILEWYLHKDSKKFKEYMKTAVEYDKDSFLYSKEIRPSNKTSTACLSAMFDALNSGNEDLVKSYFTMVDDYYDYDTKPTSHPANWLYRCLVVLALNRYENQWSVFIEKLKKGYSTKQYGKLYPLALMLEAIWNKDEMVFNEQAQIFADSYKSMTRGIFPDYEDKLLSLWGLGICNLAEMKGLKVTIDHQYLPKELIG</sequence>
<name>A0A7L9RSB0_9PROT</name>
<protein>
    <submittedName>
        <fullName evidence="1">Uncharacterized protein</fullName>
    </submittedName>
</protein>
<dbReference type="RefSeq" id="WP_350332208.1">
    <property type="nucleotide sequence ID" value="NZ_CP054719.1"/>
</dbReference>
<evidence type="ECO:0000313" key="1">
    <source>
        <dbReference type="EMBL" id="QOL19454.1"/>
    </source>
</evidence>
<reference evidence="1 2" key="1">
    <citation type="submission" date="2020-06" db="EMBL/GenBank/DDBJ databases">
        <title>The endosymbiont of the kinetoplastid Bodo saltans is a Paracaedibacter-like alpha-proteobacterium possessing a putative toxin-antitoxin system.</title>
        <authorList>
            <person name="Midha S."/>
            <person name="Rigden D.J."/>
            <person name="Siozios S."/>
            <person name="Hurst G.D.D."/>
            <person name="Jackson A.P."/>
        </authorList>
    </citation>
    <scope>NUCLEOTIDE SEQUENCE [LARGE SCALE GENOMIC DNA]</scope>
    <source>
        <strain evidence="1">Lake Konstanz</strain>
    </source>
</reference>
<dbReference type="KEGG" id="pbal:CPBP_00210"/>
<dbReference type="Pfam" id="PF15575">
    <property type="entry name" value="Imm49"/>
    <property type="match status" value="1"/>
</dbReference>
<accession>A0A7L9RSB0</accession>